<dbReference type="InterPro" id="IPR036852">
    <property type="entry name" value="Peptidase_S8/S53_dom_sf"/>
</dbReference>
<dbReference type="InterPro" id="IPR034187">
    <property type="entry name" value="Peptidases_S8_5"/>
</dbReference>
<dbReference type="AlphaFoldDB" id="A0A9P9FPR3"/>
<organism evidence="13 14">
    <name type="scientific">Dactylonectria macrodidyma</name>
    <dbReference type="NCBI Taxonomy" id="307937"/>
    <lineage>
        <taxon>Eukaryota</taxon>
        <taxon>Fungi</taxon>
        <taxon>Dikarya</taxon>
        <taxon>Ascomycota</taxon>
        <taxon>Pezizomycotina</taxon>
        <taxon>Sordariomycetes</taxon>
        <taxon>Hypocreomycetidae</taxon>
        <taxon>Hypocreales</taxon>
        <taxon>Nectriaceae</taxon>
        <taxon>Dactylonectria</taxon>
    </lineage>
</organism>
<comment type="similarity">
    <text evidence="1 8">Belongs to the peptidase S8 family.</text>
</comment>
<protein>
    <submittedName>
        <fullName evidence="13">Peptidase S8/S53 domain-containing protein</fullName>
    </submittedName>
</protein>
<dbReference type="InterPro" id="IPR003137">
    <property type="entry name" value="PA_domain"/>
</dbReference>
<dbReference type="GO" id="GO:0006508">
    <property type="term" value="P:proteolysis"/>
    <property type="evidence" value="ECO:0007669"/>
    <property type="project" value="UniProtKB-KW"/>
</dbReference>
<dbReference type="PROSITE" id="PS00137">
    <property type="entry name" value="SUBTILASE_HIS"/>
    <property type="match status" value="1"/>
</dbReference>
<dbReference type="InterPro" id="IPR010435">
    <property type="entry name" value="C5a/SBT2-like_Fn3"/>
</dbReference>
<dbReference type="PANTHER" id="PTHR43806">
    <property type="entry name" value="PEPTIDASE S8"/>
    <property type="match status" value="1"/>
</dbReference>
<feature type="active site" description="Charge relay system" evidence="7 8">
    <location>
        <position position="550"/>
    </location>
</feature>
<dbReference type="Pfam" id="PF02225">
    <property type="entry name" value="PA"/>
    <property type="match status" value="1"/>
</dbReference>
<dbReference type="Gene3D" id="3.50.30.30">
    <property type="match status" value="1"/>
</dbReference>
<evidence type="ECO:0000259" key="10">
    <source>
        <dbReference type="Pfam" id="PF00082"/>
    </source>
</evidence>
<feature type="signal peptide" evidence="9">
    <location>
        <begin position="1"/>
        <end position="17"/>
    </location>
</feature>
<feature type="chain" id="PRO_5040473915" evidence="9">
    <location>
        <begin position="18"/>
        <end position="901"/>
    </location>
</feature>
<evidence type="ECO:0000313" key="14">
    <source>
        <dbReference type="Proteomes" id="UP000738349"/>
    </source>
</evidence>
<keyword evidence="2" id="KW-0964">Secreted</keyword>
<sequence>MVRLSLVTSLFAAAVGAVTVEQMGSKIKKGPTRLPGAYIFEFEDETDRTDFYVKSSTDGKTRMEFDFALFKGISIQFNDHERAEELALQMLELPAVRGMWPVKVYSIPEPRIDWQGTPGREYATLKKRSAYETAKDVFSPHVMTQADKLREEGYTGKGVKLAVIDSGVSGRHGHQDISCVDYKHPALGGCFGDDCLVSFGTDFVGDDYTGYNEPVPDDDPMDCQGHGTHVAGIIAAQDNSMDFTGAAPGVTLGSYRVFGCNGEAGNDVLITAFNRAYEDGADIITASIGGPSGWSGEAWAVSVSRIVERGVPCTLAAGNSGDVGMFYASTAASGKGVTGVASFDNSQTVSILNVSSYTVNGSAKHEFGSQDAVPAAWAGVTLPLWAGNYDTNVTDDGCDTYPDSTPDLSGYIVLIRRGTCTFIEKAKLAAAAGAKYIMVYNNEAGVIPYQVDSVEGIKAAGMVTPEQGEKWINLLKAGSKVVVAMSDGSNGKISVEQVPNELTGGAVSTFTSWGPTWEMDTKPQFGAPGGGILSTYPRDLGNYAVLSGTSMATPLLAGIFALISEVRGTLEPELIENLLSASSNPQLFHDGAAYYSFLAPVPQQGAGLVQAHDAAYAKILLSPSSLSFNDTDNFVESRNFTLKNTCTKDVEFDISHVPAGTAYTLVENSIYPDSFPNEFANEQATIKFSESKVTLKGGESVTIEVLPTPPNGLQAKRLAVWSGYVAINGTDGSSLSIPYQGLTGSLHDSTVLGPEDTWISRSTDDFLLPVPENTTFTLPKPGTVTSSDVNSTSSVLPTLVWFLALGSSKLRADVVPIRSNLTGGSFEVPSNGSLGQVADFPVLWNSMGQNYAAWAGELGDGSYAPAGMYKIVYRALRIFGDEKKTADWDKSESPAFGIKYV</sequence>
<name>A0A9P9FPR3_9HYPO</name>
<dbReference type="Proteomes" id="UP000738349">
    <property type="component" value="Unassembled WGS sequence"/>
</dbReference>
<evidence type="ECO:0000256" key="5">
    <source>
        <dbReference type="ARBA" id="ARBA00022801"/>
    </source>
</evidence>
<evidence type="ECO:0000256" key="3">
    <source>
        <dbReference type="ARBA" id="ARBA00022670"/>
    </source>
</evidence>
<keyword evidence="2" id="KW-0134">Cell wall</keyword>
<dbReference type="InterPro" id="IPR022398">
    <property type="entry name" value="Peptidase_S8_His-AS"/>
</dbReference>
<gene>
    <name evidence="13" type="ORF">EDB81DRAFT_637048</name>
</gene>
<dbReference type="PRINTS" id="PR00723">
    <property type="entry name" value="SUBTILISIN"/>
</dbReference>
<accession>A0A9P9FPR3</accession>
<dbReference type="CDD" id="cd07489">
    <property type="entry name" value="Peptidases_S8_5"/>
    <property type="match status" value="1"/>
</dbReference>
<feature type="active site" description="Charge relay system" evidence="7 8">
    <location>
        <position position="165"/>
    </location>
</feature>
<evidence type="ECO:0000259" key="12">
    <source>
        <dbReference type="Pfam" id="PF06280"/>
    </source>
</evidence>
<evidence type="ECO:0000256" key="9">
    <source>
        <dbReference type="SAM" id="SignalP"/>
    </source>
</evidence>
<dbReference type="SUPFAM" id="SSF52743">
    <property type="entry name" value="Subtilisin-like"/>
    <property type="match status" value="1"/>
</dbReference>
<dbReference type="CDD" id="cd02124">
    <property type="entry name" value="PA_PoS1_like"/>
    <property type="match status" value="1"/>
</dbReference>
<dbReference type="EMBL" id="JAGMUV010000002">
    <property type="protein sequence ID" value="KAH7170124.1"/>
    <property type="molecule type" value="Genomic_DNA"/>
</dbReference>
<evidence type="ECO:0000259" key="11">
    <source>
        <dbReference type="Pfam" id="PF02225"/>
    </source>
</evidence>
<feature type="domain" description="PA" evidence="11">
    <location>
        <begin position="383"/>
        <end position="453"/>
    </location>
</feature>
<dbReference type="GO" id="GO:0004252">
    <property type="term" value="F:serine-type endopeptidase activity"/>
    <property type="evidence" value="ECO:0007669"/>
    <property type="project" value="UniProtKB-UniRule"/>
</dbReference>
<evidence type="ECO:0000256" key="1">
    <source>
        <dbReference type="ARBA" id="ARBA00011073"/>
    </source>
</evidence>
<evidence type="ECO:0000256" key="2">
    <source>
        <dbReference type="ARBA" id="ARBA00022512"/>
    </source>
</evidence>
<keyword evidence="6 8" id="KW-0720">Serine protease</keyword>
<feature type="domain" description="Peptidase S8/S53" evidence="10">
    <location>
        <begin position="156"/>
        <end position="583"/>
    </location>
</feature>
<proteinExistence type="inferred from homology"/>
<keyword evidence="14" id="KW-1185">Reference proteome</keyword>
<dbReference type="SUPFAM" id="SSF52025">
    <property type="entry name" value="PA domain"/>
    <property type="match status" value="1"/>
</dbReference>
<evidence type="ECO:0000256" key="8">
    <source>
        <dbReference type="PROSITE-ProRule" id="PRU01240"/>
    </source>
</evidence>
<keyword evidence="5 8" id="KW-0378">Hydrolase</keyword>
<comment type="caution">
    <text evidence="13">The sequence shown here is derived from an EMBL/GenBank/DDBJ whole genome shotgun (WGS) entry which is preliminary data.</text>
</comment>
<evidence type="ECO:0000313" key="13">
    <source>
        <dbReference type="EMBL" id="KAH7170124.1"/>
    </source>
</evidence>
<reference evidence="13" key="1">
    <citation type="journal article" date="2021" name="Nat. Commun.">
        <title>Genetic determinants of endophytism in the Arabidopsis root mycobiome.</title>
        <authorList>
            <person name="Mesny F."/>
            <person name="Miyauchi S."/>
            <person name="Thiergart T."/>
            <person name="Pickel B."/>
            <person name="Atanasova L."/>
            <person name="Karlsson M."/>
            <person name="Huettel B."/>
            <person name="Barry K.W."/>
            <person name="Haridas S."/>
            <person name="Chen C."/>
            <person name="Bauer D."/>
            <person name="Andreopoulos W."/>
            <person name="Pangilinan J."/>
            <person name="LaButti K."/>
            <person name="Riley R."/>
            <person name="Lipzen A."/>
            <person name="Clum A."/>
            <person name="Drula E."/>
            <person name="Henrissat B."/>
            <person name="Kohler A."/>
            <person name="Grigoriev I.V."/>
            <person name="Martin F.M."/>
            <person name="Hacquard S."/>
        </authorList>
    </citation>
    <scope>NUCLEOTIDE SEQUENCE</scope>
    <source>
        <strain evidence="13">MPI-CAGE-AT-0147</strain>
    </source>
</reference>
<evidence type="ECO:0000256" key="6">
    <source>
        <dbReference type="ARBA" id="ARBA00022825"/>
    </source>
</evidence>
<dbReference type="InterPro" id="IPR050131">
    <property type="entry name" value="Peptidase_S8_subtilisin-like"/>
</dbReference>
<evidence type="ECO:0000256" key="4">
    <source>
        <dbReference type="ARBA" id="ARBA00022729"/>
    </source>
</evidence>
<dbReference type="Pfam" id="PF06280">
    <property type="entry name" value="fn3_5"/>
    <property type="match status" value="1"/>
</dbReference>
<dbReference type="Pfam" id="PF00082">
    <property type="entry name" value="Peptidase_S8"/>
    <property type="match status" value="1"/>
</dbReference>
<dbReference type="InterPro" id="IPR046450">
    <property type="entry name" value="PA_dom_sf"/>
</dbReference>
<feature type="active site" description="Charge relay system" evidence="7 8">
    <location>
        <position position="226"/>
    </location>
</feature>
<keyword evidence="4 9" id="KW-0732">Signal</keyword>
<dbReference type="InterPro" id="IPR000209">
    <property type="entry name" value="Peptidase_S8/S53_dom"/>
</dbReference>
<dbReference type="PROSITE" id="PS51892">
    <property type="entry name" value="SUBTILASE"/>
    <property type="match status" value="1"/>
</dbReference>
<feature type="domain" description="C5a peptidase/Subtilisin-like protease SBT2-like Fn3-like" evidence="12">
    <location>
        <begin position="627"/>
        <end position="739"/>
    </location>
</feature>
<dbReference type="OrthoDB" id="10256524at2759"/>
<dbReference type="GO" id="GO:0016020">
    <property type="term" value="C:membrane"/>
    <property type="evidence" value="ECO:0007669"/>
    <property type="project" value="InterPro"/>
</dbReference>
<dbReference type="PANTHER" id="PTHR43806:SF66">
    <property type="entry name" value="SERIN ENDOPEPTIDASE"/>
    <property type="match status" value="1"/>
</dbReference>
<keyword evidence="3 8" id="KW-0645">Protease</keyword>
<dbReference type="InterPro" id="IPR015500">
    <property type="entry name" value="Peptidase_S8_subtilisin-rel"/>
</dbReference>
<dbReference type="Gene3D" id="3.40.50.200">
    <property type="entry name" value="Peptidase S8/S53 domain"/>
    <property type="match status" value="1"/>
</dbReference>
<evidence type="ECO:0000256" key="7">
    <source>
        <dbReference type="PIRSR" id="PIRSR615500-1"/>
    </source>
</evidence>